<dbReference type="AlphaFoldDB" id="A0A1M7RM26"/>
<dbReference type="Proteomes" id="UP000184440">
    <property type="component" value="Unassembled WGS sequence"/>
</dbReference>
<dbReference type="CDD" id="cd23399">
    <property type="entry name" value="beta-trefoil_ABD_ABFB"/>
    <property type="match status" value="1"/>
</dbReference>
<evidence type="ECO:0000313" key="4">
    <source>
        <dbReference type="Proteomes" id="UP000184440"/>
    </source>
</evidence>
<dbReference type="InterPro" id="IPR036195">
    <property type="entry name" value="AbfB_ABD_sf"/>
</dbReference>
<evidence type="ECO:0000259" key="2">
    <source>
        <dbReference type="Pfam" id="PF05270"/>
    </source>
</evidence>
<keyword evidence="4" id="KW-1185">Reference proteome</keyword>
<dbReference type="STRING" id="134849.SAMN05443668_12124"/>
<protein>
    <submittedName>
        <fullName evidence="3">Alpha-L-arabinofuranosidase B (ABFB) domain-containing protein</fullName>
    </submittedName>
</protein>
<dbReference type="Gene3D" id="2.80.10.50">
    <property type="match status" value="1"/>
</dbReference>
<feature type="domain" description="Alpha-L-arabinofuranosidase B arabinose-binding" evidence="2">
    <location>
        <begin position="354"/>
        <end position="486"/>
    </location>
</feature>
<dbReference type="OrthoDB" id="8611574at2"/>
<dbReference type="RefSeq" id="WP_084742233.1">
    <property type="nucleotide sequence ID" value="NZ_FRCS01000021.1"/>
</dbReference>
<reference evidence="3 4" key="1">
    <citation type="submission" date="2016-11" db="EMBL/GenBank/DDBJ databases">
        <authorList>
            <person name="Jaros S."/>
            <person name="Januszkiewicz K."/>
            <person name="Wedrychowicz H."/>
        </authorList>
    </citation>
    <scope>NUCLEOTIDE SEQUENCE [LARGE SCALE GENOMIC DNA]</scope>
    <source>
        <strain evidence="3 4">DSM 46144</strain>
    </source>
</reference>
<evidence type="ECO:0000256" key="1">
    <source>
        <dbReference type="SAM" id="MobiDB-lite"/>
    </source>
</evidence>
<dbReference type="SUPFAM" id="SSF88946">
    <property type="entry name" value="Sigma2 domain of RNA polymerase sigma factors"/>
    <property type="match status" value="1"/>
</dbReference>
<feature type="compositionally biased region" description="Low complexity" evidence="1">
    <location>
        <begin position="304"/>
        <end position="352"/>
    </location>
</feature>
<dbReference type="GO" id="GO:0046556">
    <property type="term" value="F:alpha-L-arabinofuranosidase activity"/>
    <property type="evidence" value="ECO:0007669"/>
    <property type="project" value="InterPro"/>
</dbReference>
<evidence type="ECO:0000313" key="3">
    <source>
        <dbReference type="EMBL" id="SHN47176.1"/>
    </source>
</evidence>
<sequence>MVQAAQDGDVRAMRTLVTAHLPLLYTLVVRAASPTVDVGNVLGHTVTLVASGMPGLAEPDSFRPWLLGTAMRFLWAAEEAGNPRDTGRPAVQVDPHDQREEANAAVQWLVADDRALLSFWWLEASGELNRAEMIAACGLTPAQAETRLRQVEAHFNDARTTIRTLSAAPPCPELADLLRHWDGRPSDRQRRQITRHATNCSTCSARADDLIPADRLMRGSPLLAPPPALVEELLARCDRTPEPAGGSWGAALIDRARRAAEIPWVATAARFIAVTGAVVLTISTLLAYADSRKTQPEPTSTRIGPAAPSASPSPARATSAATTPSASSSPRAPSSSTAVASPASAPLSLSGSRSLRSVAHPDRYVRAVDDLAAVTPVSRSSSGASRREATFTVVRGLSDPSCRSFRDASGRYLRHFAFRVRLDHDDRSEIFRQDVTFCARTGATRRSVSFQSTNYPDRYLHLRGDELWIDRPDSSPAFRAAASFEVSAPLA</sequence>
<dbReference type="InterPro" id="IPR013325">
    <property type="entry name" value="RNA_pol_sigma_r2"/>
</dbReference>
<accession>A0A1M7RM26</accession>
<dbReference type="EMBL" id="FRCS01000021">
    <property type="protein sequence ID" value="SHN47176.1"/>
    <property type="molecule type" value="Genomic_DNA"/>
</dbReference>
<gene>
    <name evidence="3" type="ORF">SAMN05443668_12124</name>
</gene>
<dbReference type="SUPFAM" id="SSF110221">
    <property type="entry name" value="AbfB domain"/>
    <property type="match status" value="1"/>
</dbReference>
<dbReference type="Gene3D" id="1.10.1740.10">
    <property type="match status" value="1"/>
</dbReference>
<dbReference type="GO" id="GO:0003700">
    <property type="term" value="F:DNA-binding transcription factor activity"/>
    <property type="evidence" value="ECO:0007669"/>
    <property type="project" value="InterPro"/>
</dbReference>
<dbReference type="Pfam" id="PF05270">
    <property type="entry name" value="AbfB"/>
    <property type="match status" value="1"/>
</dbReference>
<proteinExistence type="predicted"/>
<dbReference type="GO" id="GO:0006352">
    <property type="term" value="P:DNA-templated transcription initiation"/>
    <property type="evidence" value="ECO:0007669"/>
    <property type="project" value="InterPro"/>
</dbReference>
<organism evidence="3 4">
    <name type="scientific">Cryptosporangium aurantiacum</name>
    <dbReference type="NCBI Taxonomy" id="134849"/>
    <lineage>
        <taxon>Bacteria</taxon>
        <taxon>Bacillati</taxon>
        <taxon>Actinomycetota</taxon>
        <taxon>Actinomycetes</taxon>
        <taxon>Cryptosporangiales</taxon>
        <taxon>Cryptosporangiaceae</taxon>
        <taxon>Cryptosporangium</taxon>
    </lineage>
</organism>
<feature type="region of interest" description="Disordered" evidence="1">
    <location>
        <begin position="292"/>
        <end position="352"/>
    </location>
</feature>
<dbReference type="InterPro" id="IPR007934">
    <property type="entry name" value="AbfB_ABD"/>
</dbReference>
<name>A0A1M7RM26_9ACTN</name>
<dbReference type="GO" id="GO:0046373">
    <property type="term" value="P:L-arabinose metabolic process"/>
    <property type="evidence" value="ECO:0007669"/>
    <property type="project" value="InterPro"/>
</dbReference>